<protein>
    <submittedName>
        <fullName evidence="1">DUF2479 domain-containing protein</fullName>
    </submittedName>
</protein>
<organism evidence="1 2">
    <name type="scientific">Staphylococcus gallinarum</name>
    <dbReference type="NCBI Taxonomy" id="1293"/>
    <lineage>
        <taxon>Bacteria</taxon>
        <taxon>Bacillati</taxon>
        <taxon>Bacillota</taxon>
        <taxon>Bacilli</taxon>
        <taxon>Bacillales</taxon>
        <taxon>Staphylococcaceae</taxon>
        <taxon>Staphylococcus</taxon>
    </lineage>
</organism>
<accession>A0A3A0VLX3</accession>
<gene>
    <name evidence="1" type="ORF">BUZ14_11395</name>
</gene>
<dbReference type="AlphaFoldDB" id="A0A3A0VLX3"/>
<evidence type="ECO:0000313" key="1">
    <source>
        <dbReference type="EMBL" id="RIP33130.1"/>
    </source>
</evidence>
<name>A0A3A0VLX3_STAGA</name>
<dbReference type="RefSeq" id="WP_119486022.1">
    <property type="nucleotide sequence ID" value="NZ_QYJN01000006.1"/>
</dbReference>
<dbReference type="EMBL" id="QYJN01000006">
    <property type="protein sequence ID" value="RIP33130.1"/>
    <property type="molecule type" value="Genomic_DNA"/>
</dbReference>
<comment type="caution">
    <text evidence="1">The sequence shown here is derived from an EMBL/GenBank/DDBJ whole genome shotgun (WGS) entry which is preliminary data.</text>
</comment>
<evidence type="ECO:0000313" key="2">
    <source>
        <dbReference type="Proteomes" id="UP000265541"/>
    </source>
</evidence>
<dbReference type="CDD" id="cd19958">
    <property type="entry name" value="pyocin_knob"/>
    <property type="match status" value="2"/>
</dbReference>
<proteinExistence type="predicted"/>
<dbReference type="Proteomes" id="UP000265541">
    <property type="component" value="Unassembled WGS sequence"/>
</dbReference>
<dbReference type="Gene3D" id="2.60.40.3350">
    <property type="match status" value="1"/>
</dbReference>
<dbReference type="OrthoDB" id="2413898at2"/>
<sequence>MTNGIDKKALFKLTSEPYLKPISDLGFGFYNLDENTAILRFQLSNDKGPLLISKNNLTAYAYFESTNGSVSDVIELEIEDEFQGIVTITLDSAFLHACTNTTVIGQVYIGVNNVDGNPQYNEVAVFREFKFEVADALINKITSTTKIEYIRMFSQLKQRIEQQVKDIEDAIANGADYVAEMKIVLQQGKDTLNQIVVDGKVDINTQVVQAKNDIGLVGTNTVNTITQTRDEILKAIEDKKIVSSTDLETKLSSLTWQKAKLTNDAGILDSYSGLDFNSPETMLGSKTIFGYTSTSKNYPGIQSTGFFKYYVRTANYAKMEYRPFNTNKVYERTKNNGVWNDWTEVITDVGSLPVQQYRLTNNDGSYQVIALGSNLDSLHSLAPGNYYTTSTPITGASSTAGFTTVEKRENVVRRITFRPYNSKQTWVKRFYNTWSDWERVDSTLTDTGWVEFNLINGAATNTEYGDRNGFKCAYRTIVNGSVTERCLRINGSNIVPGQTIANLPSGFCKNAQTFPVRIPTKYAGGYLVIEPSGNVKFYINGDSSAWISTDYAYGEMSWKD</sequence>
<reference evidence="1 2" key="1">
    <citation type="journal article" date="2016" name="Front. Microbiol.">
        <title>Comprehensive Phylogenetic Analysis of Bovine Non-aureus Staphylococci Species Based on Whole-Genome Sequencing.</title>
        <authorList>
            <person name="Naushad S."/>
            <person name="Barkema H.W."/>
            <person name="Luby C."/>
            <person name="Condas L.A."/>
            <person name="Nobrega D.B."/>
            <person name="Carson D.A."/>
            <person name="De Buck J."/>
        </authorList>
    </citation>
    <scope>NUCLEOTIDE SEQUENCE [LARGE SCALE GENOMIC DNA]</scope>
    <source>
        <strain evidence="1 2">SNUC 4781</strain>
    </source>
</reference>